<dbReference type="EMBL" id="CAJVPQ010003254">
    <property type="protein sequence ID" value="CAG8622447.1"/>
    <property type="molecule type" value="Genomic_DNA"/>
</dbReference>
<accession>A0A9N9D489</accession>
<feature type="non-terminal residue" evidence="1">
    <location>
        <position position="1"/>
    </location>
</feature>
<protein>
    <submittedName>
        <fullName evidence="1">1049_t:CDS:1</fullName>
    </submittedName>
</protein>
<keyword evidence="2" id="KW-1185">Reference proteome</keyword>
<name>A0A9N9D489_9GLOM</name>
<evidence type="ECO:0000313" key="1">
    <source>
        <dbReference type="EMBL" id="CAG8622447.1"/>
    </source>
</evidence>
<comment type="caution">
    <text evidence="1">The sequence shown here is derived from an EMBL/GenBank/DDBJ whole genome shotgun (WGS) entry which is preliminary data.</text>
</comment>
<dbReference type="AlphaFoldDB" id="A0A9N9D489"/>
<sequence length="61" mass="6992">RKKRVIKTLRFISGTTYSPIYPGDDNTLFRLVEGEHVYYTVDNGIGSNTPTIQLKINTFEI</sequence>
<proteinExistence type="predicted"/>
<dbReference type="Proteomes" id="UP000789570">
    <property type="component" value="Unassembled WGS sequence"/>
</dbReference>
<reference evidence="1" key="1">
    <citation type="submission" date="2021-06" db="EMBL/GenBank/DDBJ databases">
        <authorList>
            <person name="Kallberg Y."/>
            <person name="Tangrot J."/>
            <person name="Rosling A."/>
        </authorList>
    </citation>
    <scope>NUCLEOTIDE SEQUENCE</scope>
    <source>
        <strain evidence="1">UK204</strain>
    </source>
</reference>
<gene>
    <name evidence="1" type="ORF">FCALED_LOCUS9625</name>
</gene>
<organism evidence="1 2">
    <name type="scientific">Funneliformis caledonium</name>
    <dbReference type="NCBI Taxonomy" id="1117310"/>
    <lineage>
        <taxon>Eukaryota</taxon>
        <taxon>Fungi</taxon>
        <taxon>Fungi incertae sedis</taxon>
        <taxon>Mucoromycota</taxon>
        <taxon>Glomeromycotina</taxon>
        <taxon>Glomeromycetes</taxon>
        <taxon>Glomerales</taxon>
        <taxon>Glomeraceae</taxon>
        <taxon>Funneliformis</taxon>
    </lineage>
</organism>
<evidence type="ECO:0000313" key="2">
    <source>
        <dbReference type="Proteomes" id="UP000789570"/>
    </source>
</evidence>